<dbReference type="PANTHER" id="PTHR21503:SF52">
    <property type="entry name" value="F-BOX DOMAIN-CONTAINING PROTEIN"/>
    <property type="match status" value="1"/>
</dbReference>
<dbReference type="PROSITE" id="PS50181">
    <property type="entry name" value="FBOX"/>
    <property type="match status" value="1"/>
</dbReference>
<dbReference type="Proteomes" id="UP000008281">
    <property type="component" value="Unassembled WGS sequence"/>
</dbReference>
<dbReference type="InParanoid" id="E3N3D9"/>
<protein>
    <recommendedName>
        <fullName evidence="1">F-box domain-containing protein</fullName>
    </recommendedName>
</protein>
<reference evidence="2" key="1">
    <citation type="submission" date="2007-07" db="EMBL/GenBank/DDBJ databases">
        <title>PCAP assembly of the Caenorhabditis remanei genome.</title>
        <authorList>
            <consortium name="The Caenorhabditis remanei Sequencing Consortium"/>
            <person name="Wilson R.K."/>
        </authorList>
    </citation>
    <scope>NUCLEOTIDE SEQUENCE [LARGE SCALE GENOMIC DNA]</scope>
    <source>
        <strain evidence="2">PB4641</strain>
    </source>
</reference>
<gene>
    <name evidence="2" type="ORF">CRE_21976</name>
</gene>
<dbReference type="STRING" id="31234.E3N3D9"/>
<accession>E3N3D9</accession>
<feature type="domain" description="F-box" evidence="1">
    <location>
        <begin position="4"/>
        <end position="50"/>
    </location>
</feature>
<evidence type="ECO:0000313" key="2">
    <source>
        <dbReference type="EMBL" id="EFO85027.1"/>
    </source>
</evidence>
<dbReference type="InterPro" id="IPR012885">
    <property type="entry name" value="F-box_Sdz-33"/>
</dbReference>
<evidence type="ECO:0000313" key="3">
    <source>
        <dbReference type="Proteomes" id="UP000008281"/>
    </source>
</evidence>
<dbReference type="InterPro" id="IPR001810">
    <property type="entry name" value="F-box_dom"/>
</dbReference>
<dbReference type="eggNOG" id="ENOG502RT6G">
    <property type="taxonomic scope" value="Eukaryota"/>
</dbReference>
<dbReference type="AlphaFoldDB" id="E3N3D9"/>
<sequence length="312" mass="36092">MSSAFPLLRLPRLVLFDVFKSLSIGEKIKLSLCSMKISAQINNCRLYSQKVHVHLDMDSHKIEVSETGKDKFNIFNWSDSGINTNRQPYQIEGRTVTVISYPEDITAFWKNDREGFLSAIRHLSKMFQCKFSTDISHYHRNSYKLKISELFNLQLEFKRLTIHLNVSKDQNWLWNQISSNFGLVEYLRIFPIVNPTFTPVFTSWPQKISITSSAWFTQEHLLACTSTTITLLQSHLENKDFDEILQKWKAGGFPTLKCLTIFSQNITSFGATILGMNLRELNEMIIQTDDGSKKATIKTYAQSLEMYVTPFE</sequence>
<dbReference type="PANTHER" id="PTHR21503">
    <property type="entry name" value="F-BOX-CONTAINING HYPOTHETICAL PROTEIN C.ELEGANS"/>
    <property type="match status" value="1"/>
</dbReference>
<dbReference type="Pfam" id="PF07735">
    <property type="entry name" value="FBA_2"/>
    <property type="match status" value="1"/>
</dbReference>
<proteinExistence type="predicted"/>
<keyword evidence="3" id="KW-1185">Reference proteome</keyword>
<name>E3N3D9_CAERE</name>
<evidence type="ECO:0000259" key="1">
    <source>
        <dbReference type="PROSITE" id="PS50181"/>
    </source>
</evidence>
<organism evidence="3">
    <name type="scientific">Caenorhabditis remanei</name>
    <name type="common">Caenorhabditis vulgaris</name>
    <dbReference type="NCBI Taxonomy" id="31234"/>
    <lineage>
        <taxon>Eukaryota</taxon>
        <taxon>Metazoa</taxon>
        <taxon>Ecdysozoa</taxon>
        <taxon>Nematoda</taxon>
        <taxon>Chromadorea</taxon>
        <taxon>Rhabditida</taxon>
        <taxon>Rhabditina</taxon>
        <taxon>Rhabditomorpha</taxon>
        <taxon>Rhabditoidea</taxon>
        <taxon>Rhabditidae</taxon>
        <taxon>Peloderinae</taxon>
        <taxon>Caenorhabditis</taxon>
    </lineage>
</organism>
<dbReference type="EMBL" id="DS268519">
    <property type="protein sequence ID" value="EFO85027.1"/>
    <property type="molecule type" value="Genomic_DNA"/>
</dbReference>
<dbReference type="HOGENOM" id="CLU_028840_6_0_1"/>